<dbReference type="AlphaFoldDB" id="A0A5S9WNG3"/>
<dbReference type="InterPro" id="IPR008962">
    <property type="entry name" value="PapD-like_sf"/>
</dbReference>
<evidence type="ECO:0000259" key="4">
    <source>
        <dbReference type="PROSITE" id="PS50104"/>
    </source>
</evidence>
<dbReference type="InterPro" id="IPR035897">
    <property type="entry name" value="Toll_tir_struct_dom_sf"/>
</dbReference>
<dbReference type="InterPro" id="IPR016763">
    <property type="entry name" value="VAP"/>
</dbReference>
<dbReference type="InterPro" id="IPR000535">
    <property type="entry name" value="MSP_dom"/>
</dbReference>
<evidence type="ECO:0000313" key="6">
    <source>
        <dbReference type="EMBL" id="CAA0286081.1"/>
    </source>
</evidence>
<evidence type="ECO:0000313" key="7">
    <source>
        <dbReference type="Proteomes" id="UP000434276"/>
    </source>
</evidence>
<feature type="compositionally biased region" description="Polar residues" evidence="3">
    <location>
        <begin position="143"/>
        <end position="153"/>
    </location>
</feature>
<keyword evidence="2" id="KW-0520">NAD</keyword>
<dbReference type="PANTHER" id="PTHR10809">
    <property type="entry name" value="VESICLE-ASSOCIATED MEMBRANE PROTEIN-ASSOCIATED PROTEIN"/>
    <property type="match status" value="1"/>
</dbReference>
<dbReference type="InterPro" id="IPR000157">
    <property type="entry name" value="TIR_dom"/>
</dbReference>
<dbReference type="GO" id="GO:0007165">
    <property type="term" value="P:signal transduction"/>
    <property type="evidence" value="ECO:0007669"/>
    <property type="project" value="InterPro"/>
</dbReference>
<reference evidence="6 7" key="1">
    <citation type="submission" date="2019-12" db="EMBL/GenBank/DDBJ databases">
        <authorList>
            <person name="Jiao W.-B."/>
            <person name="Schneeberger K."/>
        </authorList>
    </citation>
    <scope>NUCLEOTIDE SEQUENCE [LARGE SCALE GENOMIC DNA]</scope>
    <source>
        <strain evidence="7">cv. C24</strain>
    </source>
</reference>
<feature type="domain" description="TIR" evidence="4">
    <location>
        <begin position="355"/>
        <end position="492"/>
    </location>
</feature>
<protein>
    <submittedName>
        <fullName evidence="6">Uncharacterized protein</fullName>
    </submittedName>
</protein>
<dbReference type="SMART" id="SM00255">
    <property type="entry name" value="TIR"/>
    <property type="match status" value="1"/>
</dbReference>
<dbReference type="InterPro" id="IPR013783">
    <property type="entry name" value="Ig-like_fold"/>
</dbReference>
<name>A0A5S9WNG3_ARATH</name>
<proteinExistence type="inferred from homology"/>
<dbReference type="FunFam" id="2.60.40.10:FF:000813">
    <property type="entry name" value="Vesicle-associated protein 1-1"/>
    <property type="match status" value="2"/>
</dbReference>
<sequence>MSTDELLTFDHVDIRFPIELNKEGSCSLNLTNKTDNYVAFKVKTTTPKKYCVKPNVGVVLPRSSCEVLVVMQALKEAPADMQCKDKLLFQCKVVEPGTMDKEVTSEMFSKEAGHRVEETIFKIIYVAPPQPQSPVQEGLEDGSSPSASVSDKGNASEIFVGPSVGIVDLIRMSDELLIIDPVDVQFPIELNKQVSCSLNLTNKTDNYVAFKAKTTKPKNYCVMPNVGVVLPRSSCEVVVIMQALKEAPAYMESKDKFLFQCKVVEPGTTDSEVTSEMFSKEGGHRFQETKLKVMYVAPPQPLSPVPEVSEDGSSPRASVSDKGNASELVDMLRSLLAPLFSNAASSTDDQDITLPQYQVFINFRGDELRNSFVGFLVKAMRLEKINVFTDEVELRGTNLNYLFRRIEESRVAVAIFSERYTESCWCLDELVKMKEQMEQGKLVVVPVFYRLNATACKRFMGAFGDNLRNLEWEYRSEPERIQKWKEALSSVFSNIGLTSDIRSNESKFVDSIVEEVKKVLIRIGTEERER</sequence>
<dbReference type="OrthoDB" id="1408566at2759"/>
<evidence type="ECO:0000256" key="3">
    <source>
        <dbReference type="SAM" id="MobiDB-lite"/>
    </source>
</evidence>
<dbReference type="SUPFAM" id="SSF52200">
    <property type="entry name" value="Toll/Interleukin receptor TIR domain"/>
    <property type="match status" value="1"/>
</dbReference>
<evidence type="ECO:0000256" key="1">
    <source>
        <dbReference type="ARBA" id="ARBA00008932"/>
    </source>
</evidence>
<dbReference type="GO" id="GO:0005789">
    <property type="term" value="C:endoplasmic reticulum membrane"/>
    <property type="evidence" value="ECO:0007669"/>
    <property type="project" value="InterPro"/>
</dbReference>
<dbReference type="Gene3D" id="3.40.50.10140">
    <property type="entry name" value="Toll/interleukin-1 receptor homology (TIR) domain"/>
    <property type="match status" value="1"/>
</dbReference>
<dbReference type="FunFam" id="3.40.50.10140:FF:000007">
    <property type="entry name" value="Disease resistance protein (TIR-NBS-LRR class)"/>
    <property type="match status" value="1"/>
</dbReference>
<evidence type="ECO:0000256" key="2">
    <source>
        <dbReference type="ARBA" id="ARBA00023027"/>
    </source>
</evidence>
<comment type="similarity">
    <text evidence="1">Belongs to the VAMP-associated protein (VAP) (TC 9.B.17) family.</text>
</comment>
<feature type="region of interest" description="Disordered" evidence="3">
    <location>
        <begin position="303"/>
        <end position="323"/>
    </location>
</feature>
<dbReference type="PROSITE" id="PS50104">
    <property type="entry name" value="TIR"/>
    <property type="match status" value="1"/>
</dbReference>
<dbReference type="Pfam" id="PF00635">
    <property type="entry name" value="Motile_Sperm"/>
    <property type="match status" value="2"/>
</dbReference>
<dbReference type="EMBL" id="CACSHJ010000087">
    <property type="protein sequence ID" value="CAA0286081.1"/>
    <property type="molecule type" value="Genomic_DNA"/>
</dbReference>
<dbReference type="PROSITE" id="PS50202">
    <property type="entry name" value="MSP"/>
    <property type="match status" value="2"/>
</dbReference>
<dbReference type="SUPFAM" id="SSF49354">
    <property type="entry name" value="PapD-like"/>
    <property type="match status" value="2"/>
</dbReference>
<dbReference type="ExpressionAtlas" id="A0A5S9WNG3">
    <property type="expression patterns" value="baseline and differential"/>
</dbReference>
<dbReference type="Gene3D" id="2.60.40.10">
    <property type="entry name" value="Immunoglobulins"/>
    <property type="match status" value="2"/>
</dbReference>
<feature type="domain" description="MSP" evidence="5">
    <location>
        <begin position="176"/>
        <end position="296"/>
    </location>
</feature>
<accession>A0A5S9WNG3</accession>
<evidence type="ECO:0000259" key="5">
    <source>
        <dbReference type="PROSITE" id="PS50202"/>
    </source>
</evidence>
<dbReference type="PANTHER" id="PTHR10809:SF119">
    <property type="entry name" value="VESICLE-ASSOCIATED PROTEIN 1-2-RELATED"/>
    <property type="match status" value="1"/>
</dbReference>
<feature type="domain" description="MSP" evidence="5">
    <location>
        <begin position="1"/>
        <end position="126"/>
    </location>
</feature>
<dbReference type="Pfam" id="PF01582">
    <property type="entry name" value="TIR"/>
    <property type="match status" value="1"/>
</dbReference>
<feature type="region of interest" description="Disordered" evidence="3">
    <location>
        <begin position="132"/>
        <end position="153"/>
    </location>
</feature>
<gene>
    <name evidence="6" type="ORF">C24_LOCUS4118</name>
</gene>
<dbReference type="Proteomes" id="UP000434276">
    <property type="component" value="Unassembled WGS sequence"/>
</dbReference>
<organism evidence="6 7">
    <name type="scientific">Arabidopsis thaliana</name>
    <name type="common">Mouse-ear cress</name>
    <dbReference type="NCBI Taxonomy" id="3702"/>
    <lineage>
        <taxon>Eukaryota</taxon>
        <taxon>Viridiplantae</taxon>
        <taxon>Streptophyta</taxon>
        <taxon>Embryophyta</taxon>
        <taxon>Tracheophyta</taxon>
        <taxon>Spermatophyta</taxon>
        <taxon>Magnoliopsida</taxon>
        <taxon>eudicotyledons</taxon>
        <taxon>Gunneridae</taxon>
        <taxon>Pentapetalae</taxon>
        <taxon>rosids</taxon>
        <taxon>malvids</taxon>
        <taxon>Brassicales</taxon>
        <taxon>Brassicaceae</taxon>
        <taxon>Camelineae</taxon>
        <taxon>Arabidopsis</taxon>
    </lineage>
</organism>
<feature type="compositionally biased region" description="Polar residues" evidence="3">
    <location>
        <begin position="311"/>
        <end position="323"/>
    </location>
</feature>